<name>A0ABX3Z230_9STAP</name>
<dbReference type="EMBL" id="NEFX01000018">
    <property type="protein sequence ID" value="OTW30494.1"/>
    <property type="molecule type" value="Genomic_DNA"/>
</dbReference>
<comment type="caution">
    <text evidence="1">The sequence shown here is derived from an EMBL/GenBank/DDBJ whole genome shotgun (WGS) entry which is preliminary data.</text>
</comment>
<dbReference type="RefSeq" id="WP_085622053.1">
    <property type="nucleotide sequence ID" value="NZ_JAPTFZ010000006.1"/>
</dbReference>
<reference evidence="1 2" key="1">
    <citation type="submission" date="2017-04" db="EMBL/GenBank/DDBJ databases">
        <title>Staphylococcus agnetis, a potential pathogen in the broiler production.</title>
        <authorList>
            <person name="Poulsen L."/>
        </authorList>
    </citation>
    <scope>NUCLEOTIDE SEQUENCE [LARGE SCALE GENOMIC DNA]</scope>
    <source>
        <strain evidence="1 2">723_310714_2_2_spleen</strain>
    </source>
</reference>
<gene>
    <name evidence="1" type="ORF">B9M88_09505</name>
</gene>
<organism evidence="1 2">
    <name type="scientific">Staphylococcus agnetis</name>
    <dbReference type="NCBI Taxonomy" id="985762"/>
    <lineage>
        <taxon>Bacteria</taxon>
        <taxon>Bacillati</taxon>
        <taxon>Bacillota</taxon>
        <taxon>Bacilli</taxon>
        <taxon>Bacillales</taxon>
        <taxon>Staphylococcaceae</taxon>
        <taxon>Staphylococcus</taxon>
    </lineage>
</organism>
<keyword evidence="2" id="KW-1185">Reference proteome</keyword>
<proteinExistence type="predicted"/>
<sequence length="119" mass="14236">MIEVKENKRIMSIIRYDGFSEPFKIADDLKDLYNNIEIVSNYLGDITNEFKEVLNDELKYMSINILSDFKELTENQLDELNEQLAYYNIYVMPTVIQLQDKNYYSYGLARNTNLEKYIY</sequence>
<evidence type="ECO:0000313" key="2">
    <source>
        <dbReference type="Proteomes" id="UP000195208"/>
    </source>
</evidence>
<dbReference type="Proteomes" id="UP000195208">
    <property type="component" value="Unassembled WGS sequence"/>
</dbReference>
<accession>A0ABX3Z230</accession>
<protein>
    <submittedName>
        <fullName evidence="1">Uncharacterized protein</fullName>
    </submittedName>
</protein>
<evidence type="ECO:0000313" key="1">
    <source>
        <dbReference type="EMBL" id="OTW30494.1"/>
    </source>
</evidence>